<evidence type="ECO:0000313" key="1">
    <source>
        <dbReference type="EMBL" id="KAG7441269.1"/>
    </source>
</evidence>
<dbReference type="EMBL" id="MU250562">
    <property type="protein sequence ID" value="KAG7441269.1"/>
    <property type="molecule type" value="Genomic_DNA"/>
</dbReference>
<reference evidence="1" key="1">
    <citation type="submission" date="2020-11" db="EMBL/GenBank/DDBJ databases">
        <title>Adaptations for nitrogen fixation in a non-lichenized fungal sporocarp promotes dispersal by wood-feeding termites.</title>
        <authorList>
            <consortium name="DOE Joint Genome Institute"/>
            <person name="Koch R.A."/>
            <person name="Yoon G."/>
            <person name="Arayal U."/>
            <person name="Lail K."/>
            <person name="Amirebrahimi M."/>
            <person name="Labutti K."/>
            <person name="Lipzen A."/>
            <person name="Riley R."/>
            <person name="Barry K."/>
            <person name="Henrissat B."/>
            <person name="Grigoriev I.V."/>
            <person name="Herr J.R."/>
            <person name="Aime M.C."/>
        </authorList>
    </citation>
    <scope>NUCLEOTIDE SEQUENCE</scope>
    <source>
        <strain evidence="1">MCA 3950</strain>
    </source>
</reference>
<evidence type="ECO:0000313" key="2">
    <source>
        <dbReference type="Proteomes" id="UP000812287"/>
    </source>
</evidence>
<protein>
    <submittedName>
        <fullName evidence="1">Uncharacterized protein</fullName>
    </submittedName>
</protein>
<proteinExistence type="predicted"/>
<dbReference type="GeneID" id="66103640"/>
<accession>A0A9P7VJV3</accession>
<dbReference type="RefSeq" id="XP_043034769.1">
    <property type="nucleotide sequence ID" value="XM_043181344.1"/>
</dbReference>
<dbReference type="AlphaFoldDB" id="A0A9P7VJV3"/>
<keyword evidence="2" id="KW-1185">Reference proteome</keyword>
<dbReference type="Proteomes" id="UP000812287">
    <property type="component" value="Unassembled WGS sequence"/>
</dbReference>
<name>A0A9P7VJV3_9AGAR</name>
<organism evidence="1 2">
    <name type="scientific">Guyanagaster necrorhizus</name>
    <dbReference type="NCBI Taxonomy" id="856835"/>
    <lineage>
        <taxon>Eukaryota</taxon>
        <taxon>Fungi</taxon>
        <taxon>Dikarya</taxon>
        <taxon>Basidiomycota</taxon>
        <taxon>Agaricomycotina</taxon>
        <taxon>Agaricomycetes</taxon>
        <taxon>Agaricomycetidae</taxon>
        <taxon>Agaricales</taxon>
        <taxon>Marasmiineae</taxon>
        <taxon>Physalacriaceae</taxon>
        <taxon>Guyanagaster</taxon>
    </lineage>
</organism>
<gene>
    <name evidence="1" type="ORF">BT62DRAFT_547310</name>
</gene>
<sequence>MMTHVNRPIRTSTTARQTPLLRPQFCYGIYHFLPFYESYPDRTVIREIDFFRQAVRRNGWDSQETCQVCTEEHLEYANYLHNAFLYWYNSPLYNSGPLQAAQMMLSV</sequence>
<comment type="caution">
    <text evidence="1">The sequence shown here is derived from an EMBL/GenBank/DDBJ whole genome shotgun (WGS) entry which is preliminary data.</text>
</comment>